<dbReference type="InterPro" id="IPR011112">
    <property type="entry name" value="Rho-like_N"/>
</dbReference>
<dbReference type="Pfam" id="PF02810">
    <property type="entry name" value="SEC-C"/>
    <property type="match status" value="1"/>
</dbReference>
<proteinExistence type="predicted"/>
<evidence type="ECO:0000313" key="3">
    <source>
        <dbReference type="Proteomes" id="UP000183954"/>
    </source>
</evidence>
<sequence>MSKQANRDDLEKAFLDALKEINIENAAQTEPFYSLTEILALKNMTELRQLGKVLQVKYYGKLPKAELIPAIAETLKKSDTLRNCLYTLNEIEWEFFQKAAAKKHLQTDKVYIDSYHIPQKMGLLQCFYHKDKLWFVVPKELRAAFRIISETDFLEDKRFRDLLNRFAIAAVSLYGVISQDDFVELFNSHNERQTNIDEMFPLLLNNVYNDIGYCFWDEYIVDDSFEQDEFAGVKRLLSERSGKPRYNPKREDFLKYSDWEYYEVTPQLITIKQHLSKLIDDLDVVEEILDEIHDLSAAEARTQNFFDLLDSAGVVFDNMEQAGAMMQLIVDVRNNTRLWTNYGHTPNELSSRKKSNLRLLPSVQTKYNQKVGRNDPCPCGSGRKYKKCCGR</sequence>
<dbReference type="SUPFAM" id="SSF103642">
    <property type="entry name" value="Sec-C motif"/>
    <property type="match status" value="1"/>
</dbReference>
<evidence type="ECO:0000313" key="2">
    <source>
        <dbReference type="EMBL" id="SHH95923.1"/>
    </source>
</evidence>
<dbReference type="EMBL" id="FQXJ01000006">
    <property type="protein sequence ID" value="SHH95923.1"/>
    <property type="molecule type" value="Genomic_DNA"/>
</dbReference>
<name>A0A1M5X9N0_9FIRM</name>
<evidence type="ECO:0000259" key="1">
    <source>
        <dbReference type="SMART" id="SM00959"/>
    </source>
</evidence>
<dbReference type="RefSeq" id="WP_084110224.1">
    <property type="nucleotide sequence ID" value="NZ_FQXJ01000006.1"/>
</dbReference>
<dbReference type="Pfam" id="PF07498">
    <property type="entry name" value="Rho_N"/>
    <property type="match status" value="1"/>
</dbReference>
<dbReference type="PANTHER" id="PTHR33747:SF1">
    <property type="entry name" value="ADENYLATE CYCLASE-ASSOCIATED CAP C-TERMINAL DOMAIN-CONTAINING PROTEIN"/>
    <property type="match status" value="1"/>
</dbReference>
<dbReference type="GO" id="GO:0006353">
    <property type="term" value="P:DNA-templated transcription termination"/>
    <property type="evidence" value="ECO:0007669"/>
    <property type="project" value="InterPro"/>
</dbReference>
<protein>
    <submittedName>
        <fullName evidence="2">Rho termination factor, N-terminal domain</fullName>
    </submittedName>
</protein>
<dbReference type="Proteomes" id="UP000183954">
    <property type="component" value="Unassembled WGS sequence"/>
</dbReference>
<gene>
    <name evidence="2" type="ORF">SAMN02746098_01849</name>
</gene>
<dbReference type="STRING" id="1121420.SAMN02746098_01849"/>
<dbReference type="OrthoDB" id="9814022at2"/>
<feature type="domain" description="Rho termination factor-like N-terminal" evidence="1">
    <location>
        <begin position="38"/>
        <end position="80"/>
    </location>
</feature>
<keyword evidence="3" id="KW-1185">Reference proteome</keyword>
<dbReference type="Gene3D" id="3.10.450.50">
    <property type="match status" value="1"/>
</dbReference>
<dbReference type="AlphaFoldDB" id="A0A1M5X9N0"/>
<dbReference type="InterPro" id="IPR004027">
    <property type="entry name" value="SEC_C_motif"/>
</dbReference>
<dbReference type="SMART" id="SM00959">
    <property type="entry name" value="Rho_N"/>
    <property type="match status" value="1"/>
</dbReference>
<dbReference type="PANTHER" id="PTHR33747">
    <property type="entry name" value="UPF0225 PROTEIN SCO1677"/>
    <property type="match status" value="1"/>
</dbReference>
<organism evidence="2 3">
    <name type="scientific">Desulfosporosinus lacus DSM 15449</name>
    <dbReference type="NCBI Taxonomy" id="1121420"/>
    <lineage>
        <taxon>Bacteria</taxon>
        <taxon>Bacillati</taxon>
        <taxon>Bacillota</taxon>
        <taxon>Clostridia</taxon>
        <taxon>Eubacteriales</taxon>
        <taxon>Desulfitobacteriaceae</taxon>
        <taxon>Desulfosporosinus</taxon>
    </lineage>
</organism>
<accession>A0A1M5X9N0</accession>
<reference evidence="3" key="1">
    <citation type="submission" date="2016-11" db="EMBL/GenBank/DDBJ databases">
        <authorList>
            <person name="Varghese N."/>
            <person name="Submissions S."/>
        </authorList>
    </citation>
    <scope>NUCLEOTIDE SEQUENCE [LARGE SCALE GENOMIC DNA]</scope>
    <source>
        <strain evidence="3">DSM 15449</strain>
    </source>
</reference>